<evidence type="ECO:0000259" key="1">
    <source>
        <dbReference type="Pfam" id="PF00534"/>
    </source>
</evidence>
<dbReference type="Gene3D" id="3.40.50.2000">
    <property type="entry name" value="Glycogen Phosphorylase B"/>
    <property type="match status" value="2"/>
</dbReference>
<evidence type="ECO:0000313" key="3">
    <source>
        <dbReference type="Proteomes" id="UP000006976"/>
    </source>
</evidence>
<name>A0ABC9QV36_BACMY</name>
<dbReference type="InterPro" id="IPR001296">
    <property type="entry name" value="Glyco_trans_1"/>
</dbReference>
<dbReference type="EMBL" id="AHEV01000051">
    <property type="protein sequence ID" value="EJR29914.1"/>
    <property type="molecule type" value="Genomic_DNA"/>
</dbReference>
<feature type="domain" description="Glycosyl transferase family 1" evidence="1">
    <location>
        <begin position="268"/>
        <end position="426"/>
    </location>
</feature>
<dbReference type="RefSeq" id="WP_002169748.1">
    <property type="nucleotide sequence ID" value="NZ_JH792253.1"/>
</dbReference>
<accession>A0ABC9QV36</accession>
<protein>
    <recommendedName>
        <fullName evidence="1">Glycosyl transferase family 1 domain-containing protein</fullName>
    </recommendedName>
</protein>
<proteinExistence type="predicted"/>
<dbReference type="Proteomes" id="UP000006976">
    <property type="component" value="Unassembled WGS sequence"/>
</dbReference>
<dbReference type="Pfam" id="PF00534">
    <property type="entry name" value="Glycos_transf_1"/>
    <property type="match status" value="1"/>
</dbReference>
<dbReference type="AlphaFoldDB" id="A0ABC9QV36"/>
<comment type="caution">
    <text evidence="2">The sequence shown here is derived from an EMBL/GenBank/DDBJ whole genome shotgun (WGS) entry which is preliminary data.</text>
</comment>
<evidence type="ECO:0000313" key="2">
    <source>
        <dbReference type="EMBL" id="EJR29914.1"/>
    </source>
</evidence>
<organism evidence="2 3">
    <name type="scientific">Bacillus mycoides</name>
    <dbReference type="NCBI Taxonomy" id="1405"/>
    <lineage>
        <taxon>Bacteria</taxon>
        <taxon>Bacillati</taxon>
        <taxon>Bacillota</taxon>
        <taxon>Bacilli</taxon>
        <taxon>Bacillales</taxon>
        <taxon>Bacillaceae</taxon>
        <taxon>Bacillus</taxon>
        <taxon>Bacillus cereus group</taxon>
    </lineage>
</organism>
<reference evidence="2 3" key="1">
    <citation type="submission" date="2012-04" db="EMBL/GenBank/DDBJ databases">
        <title>The Genome Sequence of Bacillus cereus VD078.</title>
        <authorList>
            <consortium name="The Broad Institute Genome Sequencing Platform"/>
            <consortium name="The Broad Institute Genome Sequencing Center for Infectious Disease"/>
            <person name="Feldgarden M."/>
            <person name="Van der Auwera G.A."/>
            <person name="Mahillon J."/>
            <person name="Duprez V."/>
            <person name="Timmery S."/>
            <person name="Mattelet C."/>
            <person name="Dierick K."/>
            <person name="Sun M."/>
            <person name="Yu Z."/>
            <person name="Zhu L."/>
            <person name="Hu X."/>
            <person name="Shank E.B."/>
            <person name="Swiecicka I."/>
            <person name="Hansen B.M."/>
            <person name="Andrup L."/>
            <person name="Young S.K."/>
            <person name="Zeng Q."/>
            <person name="Gargeya S."/>
            <person name="Fitzgerald M."/>
            <person name="Haas B."/>
            <person name="Abouelleil A."/>
            <person name="Alvarado L."/>
            <person name="Arachchi H.M."/>
            <person name="Berlin A."/>
            <person name="Chapman S.B."/>
            <person name="Goldberg J."/>
            <person name="Griggs A."/>
            <person name="Gujja S."/>
            <person name="Hansen M."/>
            <person name="Howarth C."/>
            <person name="Imamovic A."/>
            <person name="Larimer J."/>
            <person name="McCowen C."/>
            <person name="Montmayeur A."/>
            <person name="Murphy C."/>
            <person name="Neiman D."/>
            <person name="Pearson M."/>
            <person name="Priest M."/>
            <person name="Roberts A."/>
            <person name="Saif S."/>
            <person name="Shea T."/>
            <person name="Sisk P."/>
            <person name="Sykes S."/>
            <person name="Wortman J."/>
            <person name="Nusbaum C."/>
            <person name="Birren B."/>
        </authorList>
    </citation>
    <scope>NUCLEOTIDE SEQUENCE [LARGE SCALE GENOMIC DNA]</scope>
    <source>
        <strain evidence="2 3">VD078</strain>
    </source>
</reference>
<dbReference type="SUPFAM" id="SSF53756">
    <property type="entry name" value="UDP-Glycosyltransferase/glycogen phosphorylase"/>
    <property type="match status" value="1"/>
</dbReference>
<gene>
    <name evidence="2" type="ORF">III_05683</name>
</gene>
<sequence>MNNNINNNFTQDNQEKSLELELNHVLQHFLINYNLLSNIKDINMSEVSEVQKEILFITRFPPIVGGVATQEYWRARYLALKGFKVRVVTNTSEADTNYLAKNFDAADFSWLNFEDELSGGLLQTYYTETSYVDGKPRNRHDHIPMDKMSHSKLVGIALKIIEKYKSSIIFSGYLEPYGSAAKEVSSITGIPLNQYFAGSDIERLTKVPELAWQFRNVMSNCNVISTTWDRFSQLLSMDIDLKRLSPIPAPTHLPEELFTINGRKIYEKSNSNELIIGIYGKYNQNKCIEEVVQAIKILVNKGMKVKLLLLLGGEINPYLFRLIEQLELTKHIIMLDFIAPWKVPLFLRSCDVICLLEEGFGVKSHAPITPFEISKCGVCTVFSREMFKKIRLQGFEENLNCLVVENPRDVQNIALILEELINTNKYIEYGKKAMEIGAKIISTSSLSTYIERLQRIQIEKYKPNKERNILNQEAILTILCFYPLTMSYLKKSGTNALLNWIKQSSFKTSYLQIAESFSLYLQEKFLGLDTVLDEIILFEVARIKSILLAKNIDCEDLIYEYTRLNSFINPKTKLVPKLRYKPILIELNSDIDKVYSEIYHQKVKLSFGHTKKVVLITSNDFKPISIEIPDELASLIFNINTESDISHLYKEIDCPNEFSGFFKILEQNNIVYWTLPLVPQKV</sequence>